<dbReference type="InterPro" id="IPR043519">
    <property type="entry name" value="NT_sf"/>
</dbReference>
<keyword evidence="4" id="KW-0479">Metal-binding</keyword>
<feature type="domain" description="Poly(A) RNA polymerase mitochondrial-like central palm" evidence="8">
    <location>
        <begin position="201"/>
        <end position="355"/>
    </location>
</feature>
<dbReference type="FunCoup" id="A0A7M7G9W5">
    <property type="interactions" value="1721"/>
</dbReference>
<dbReference type="SMR" id="A0A7M7G9W5"/>
<dbReference type="InterPro" id="IPR054708">
    <property type="entry name" value="MTPAP-like_central"/>
</dbReference>
<name>A0A7M7G9W5_NASVI</name>
<dbReference type="SUPFAM" id="SSF81301">
    <property type="entry name" value="Nucleotidyltransferase"/>
    <property type="match status" value="1"/>
</dbReference>
<dbReference type="CDD" id="cd05402">
    <property type="entry name" value="NT_PAP_TUTase"/>
    <property type="match status" value="1"/>
</dbReference>
<dbReference type="KEGG" id="nvi:100123807"/>
<evidence type="ECO:0000256" key="5">
    <source>
        <dbReference type="ARBA" id="ARBA00022842"/>
    </source>
</evidence>
<sequence>MALLARATGSIFFLTSNSYSKFIFNCLKVKIDTKKFVKALAVNSYSCNARCTHSGAYHMERKQKKYITYDEVLAQRRLQAHRSVLIEVQSDKSCTDVYAHCSQFGKINGLFHYTTQGMERHFVLVEFDSQESVNAVLSASTHVNHEQIIPVRSTMLWFRNPPQRVDIKPINDTLSVPLSRNSCKILSNPELFKILVSAESISDQIKLLHECSKLNDVGVRLRFYTAYQIECCFHGLFPNIAVLPFGSSVNGFGKQGCDLDLSVIFEEDKMEKNTSRLVFQTKSILTHEKYQMKRLMETVADTMNIFVPGISNVRKILEARVPIIKFDHSLTRVECDLAMTNMSAYYMSELLYMYGEMDRRVRPLIFTVRKWAQCLKLTTKNIPGPWITNFSLSLMVLFFLQEKKILPSLNLLKSCATREDIRIADIYVDCTFQRDITKIPKNNKIPNTESLEALLLEFFTYFGNFDFETKALSLREGKPISKPEYTALYICNPLETNLNVSKNVRFEELERIRVAMRSASWQLEATDNEKRFENWGLLKLLTNTNFDSLARNNSAKSINIEALFENDGAKLSRKRTNEKKKQKKSKSKS</sequence>
<dbReference type="SUPFAM" id="SSF81631">
    <property type="entry name" value="PAP/OAS1 substrate-binding domain"/>
    <property type="match status" value="1"/>
</dbReference>
<organism evidence="9 10">
    <name type="scientific">Nasonia vitripennis</name>
    <name type="common">Parasitic wasp</name>
    <dbReference type="NCBI Taxonomy" id="7425"/>
    <lineage>
        <taxon>Eukaryota</taxon>
        <taxon>Metazoa</taxon>
        <taxon>Ecdysozoa</taxon>
        <taxon>Arthropoda</taxon>
        <taxon>Hexapoda</taxon>
        <taxon>Insecta</taxon>
        <taxon>Pterygota</taxon>
        <taxon>Neoptera</taxon>
        <taxon>Endopterygota</taxon>
        <taxon>Hymenoptera</taxon>
        <taxon>Apocrita</taxon>
        <taxon>Proctotrupomorpha</taxon>
        <taxon>Chalcidoidea</taxon>
        <taxon>Pteromalidae</taxon>
        <taxon>Pteromalinae</taxon>
        <taxon>Nasonia</taxon>
    </lineage>
</organism>
<dbReference type="AlphaFoldDB" id="A0A7M7G9W5"/>
<dbReference type="Gene3D" id="1.10.1410.10">
    <property type="match status" value="1"/>
</dbReference>
<evidence type="ECO:0000259" key="7">
    <source>
        <dbReference type="Pfam" id="PF17797"/>
    </source>
</evidence>
<accession>A0A7M7G9W5</accession>
<keyword evidence="5" id="KW-0460">Magnesium</keyword>
<dbReference type="InterPro" id="IPR002058">
    <property type="entry name" value="PAP_assoc"/>
</dbReference>
<dbReference type="InterPro" id="IPR041252">
    <property type="entry name" value="RL"/>
</dbReference>
<evidence type="ECO:0000313" key="10">
    <source>
        <dbReference type="Proteomes" id="UP000002358"/>
    </source>
</evidence>
<dbReference type="InParanoid" id="A0A7M7G9W5"/>
<comment type="cofactor">
    <cofactor evidence="2">
        <name>Mg(2+)</name>
        <dbReference type="ChEBI" id="CHEBI:18420"/>
    </cofactor>
</comment>
<dbReference type="RefSeq" id="XP_001607530.2">
    <property type="nucleotide sequence ID" value="XM_001607480.5"/>
</dbReference>
<evidence type="ECO:0000256" key="2">
    <source>
        <dbReference type="ARBA" id="ARBA00001946"/>
    </source>
</evidence>
<dbReference type="CTD" id="55149"/>
<reference evidence="9" key="1">
    <citation type="submission" date="2021-01" db="UniProtKB">
        <authorList>
            <consortium name="EnsemblMetazoa"/>
        </authorList>
    </citation>
    <scope>IDENTIFICATION</scope>
</reference>
<evidence type="ECO:0000259" key="6">
    <source>
        <dbReference type="Pfam" id="PF03828"/>
    </source>
</evidence>
<dbReference type="GeneID" id="100123807"/>
<dbReference type="GO" id="GO:0046872">
    <property type="term" value="F:metal ion binding"/>
    <property type="evidence" value="ECO:0007669"/>
    <property type="project" value="UniProtKB-KW"/>
</dbReference>
<keyword evidence="10" id="KW-1185">Reference proteome</keyword>
<dbReference type="EnsemblMetazoa" id="XM_001607480">
    <property type="protein sequence ID" value="XP_001607530"/>
    <property type="gene ID" value="LOC100123807"/>
</dbReference>
<evidence type="ECO:0008006" key="11">
    <source>
        <dbReference type="Google" id="ProtNLM"/>
    </source>
</evidence>
<dbReference type="GO" id="GO:0031123">
    <property type="term" value="P:RNA 3'-end processing"/>
    <property type="evidence" value="ECO:0007669"/>
    <property type="project" value="TreeGrafter"/>
</dbReference>
<evidence type="ECO:0000256" key="3">
    <source>
        <dbReference type="ARBA" id="ARBA00022679"/>
    </source>
</evidence>
<keyword evidence="3" id="KW-0808">Transferase</keyword>
<dbReference type="GO" id="GO:1990817">
    <property type="term" value="F:poly(A) RNA polymerase activity"/>
    <property type="evidence" value="ECO:0007669"/>
    <property type="project" value="TreeGrafter"/>
</dbReference>
<dbReference type="Pfam" id="PF22600">
    <property type="entry name" value="MTPAP-like_central"/>
    <property type="match status" value="1"/>
</dbReference>
<dbReference type="Pfam" id="PF03828">
    <property type="entry name" value="PAP_assoc"/>
    <property type="match status" value="1"/>
</dbReference>
<evidence type="ECO:0000256" key="1">
    <source>
        <dbReference type="ARBA" id="ARBA00001936"/>
    </source>
</evidence>
<evidence type="ECO:0000313" key="9">
    <source>
        <dbReference type="EnsemblMetazoa" id="XP_001607530"/>
    </source>
</evidence>
<feature type="domain" description="PAP-associated" evidence="6">
    <location>
        <begin position="453"/>
        <end position="487"/>
    </location>
</feature>
<dbReference type="PANTHER" id="PTHR12271">
    <property type="entry name" value="POLY A POLYMERASE CID PAP -RELATED"/>
    <property type="match status" value="1"/>
</dbReference>
<dbReference type="PANTHER" id="PTHR12271:SF133">
    <property type="entry name" value="POLY(A) RNA POLYMERASE, MITOCHONDRIAL"/>
    <property type="match status" value="1"/>
</dbReference>
<dbReference type="Proteomes" id="UP000002358">
    <property type="component" value="Chromosome 2"/>
</dbReference>
<comment type="cofactor">
    <cofactor evidence="1">
        <name>Mn(2+)</name>
        <dbReference type="ChEBI" id="CHEBI:29035"/>
    </cofactor>
</comment>
<dbReference type="Pfam" id="PF17797">
    <property type="entry name" value="RL"/>
    <property type="match status" value="1"/>
</dbReference>
<evidence type="ECO:0000259" key="8">
    <source>
        <dbReference type="Pfam" id="PF22600"/>
    </source>
</evidence>
<protein>
    <recommendedName>
        <fullName evidence="11">Poly(A) RNA polymerase, mitochondrial</fullName>
    </recommendedName>
</protein>
<proteinExistence type="predicted"/>
<feature type="domain" description="RL" evidence="7">
    <location>
        <begin position="69"/>
        <end position="138"/>
    </location>
</feature>
<dbReference type="Gene3D" id="3.30.460.10">
    <property type="entry name" value="Beta Polymerase, domain 2"/>
    <property type="match status" value="1"/>
</dbReference>
<dbReference type="OrthoDB" id="434989at2759"/>
<evidence type="ECO:0000256" key="4">
    <source>
        <dbReference type="ARBA" id="ARBA00022723"/>
    </source>
</evidence>